<dbReference type="AlphaFoldDB" id="A0A2S0WDN6"/>
<evidence type="ECO:0000313" key="1">
    <source>
        <dbReference type="EMBL" id="AWB83888.1"/>
    </source>
</evidence>
<dbReference type="Proteomes" id="UP000244754">
    <property type="component" value="Chromosome"/>
</dbReference>
<reference evidence="2" key="1">
    <citation type="submission" date="2018-01" db="EMBL/GenBank/DDBJ databases">
        <authorList>
            <person name="Li J."/>
        </authorList>
    </citation>
    <scope>NUCLEOTIDE SEQUENCE [LARGE SCALE GENOMIC DNA]</scope>
    <source>
        <strain evidence="2">2184</strain>
    </source>
</reference>
<accession>A0A2S0WDN6</accession>
<organism evidence="1 2">
    <name type="scientific">Corynebacterium liangguodongii</name>
    <dbReference type="NCBI Taxonomy" id="2079535"/>
    <lineage>
        <taxon>Bacteria</taxon>
        <taxon>Bacillati</taxon>
        <taxon>Actinomycetota</taxon>
        <taxon>Actinomycetes</taxon>
        <taxon>Mycobacteriales</taxon>
        <taxon>Corynebacteriaceae</taxon>
        <taxon>Corynebacterium</taxon>
    </lineage>
</organism>
<keyword evidence="2" id="KW-1185">Reference proteome</keyword>
<dbReference type="EMBL" id="CP026948">
    <property type="protein sequence ID" value="AWB83888.1"/>
    <property type="molecule type" value="Genomic_DNA"/>
</dbReference>
<dbReference type="InterPro" id="IPR046096">
    <property type="entry name" value="DUF6114"/>
</dbReference>
<gene>
    <name evidence="1" type="ORF">C3E79_04850</name>
</gene>
<dbReference type="Pfam" id="PF19609">
    <property type="entry name" value="DUF6114"/>
    <property type="match status" value="1"/>
</dbReference>
<sequence>MVISGLVVLTPAYLSFEMSNIQVHLSTMSGVSTLLIGALLLCCGAMVWFQSEGRLLAGIAAMILAVVAIPTSNFGGFFVGSLCALIGGALSLAWAPGPRPDGNKRARRDGEES</sequence>
<name>A0A2S0WDN6_9CORY</name>
<proteinExistence type="predicted"/>
<evidence type="ECO:0000313" key="2">
    <source>
        <dbReference type="Proteomes" id="UP000244754"/>
    </source>
</evidence>
<protein>
    <submittedName>
        <fullName evidence="1">Uncharacterized protein</fullName>
    </submittedName>
</protein>
<dbReference type="KEGG" id="clia:C3E79_04850"/>